<protein>
    <submittedName>
        <fullName evidence="1">Uncharacterized protein</fullName>
    </submittedName>
</protein>
<keyword evidence="2" id="KW-1185">Reference proteome</keyword>
<gene>
    <name evidence="1" type="ORF">CEXT_225291</name>
</gene>
<evidence type="ECO:0000313" key="2">
    <source>
        <dbReference type="Proteomes" id="UP001054945"/>
    </source>
</evidence>
<accession>A0AAV4ND90</accession>
<evidence type="ECO:0000313" key="1">
    <source>
        <dbReference type="EMBL" id="GIX81785.1"/>
    </source>
</evidence>
<dbReference type="AlphaFoldDB" id="A0AAV4ND90"/>
<name>A0AAV4ND90_CAEEX</name>
<dbReference type="Proteomes" id="UP001054945">
    <property type="component" value="Unassembled WGS sequence"/>
</dbReference>
<reference evidence="1 2" key="1">
    <citation type="submission" date="2021-06" db="EMBL/GenBank/DDBJ databases">
        <title>Caerostris extrusa draft genome.</title>
        <authorList>
            <person name="Kono N."/>
            <person name="Arakawa K."/>
        </authorList>
    </citation>
    <scope>NUCLEOTIDE SEQUENCE [LARGE SCALE GENOMIC DNA]</scope>
</reference>
<sequence length="88" mass="10146">MGKIIRRVALEFISYTKRNNIDPLFSRSIVSLNRHTPHVGRRMLKPAIIPAVCDISIIYWSQRSVNVTVDFVVNTLLLYQLSADDEMK</sequence>
<proteinExistence type="predicted"/>
<dbReference type="EMBL" id="BPLR01020714">
    <property type="protein sequence ID" value="GIX81785.1"/>
    <property type="molecule type" value="Genomic_DNA"/>
</dbReference>
<comment type="caution">
    <text evidence="1">The sequence shown here is derived from an EMBL/GenBank/DDBJ whole genome shotgun (WGS) entry which is preliminary data.</text>
</comment>
<organism evidence="1 2">
    <name type="scientific">Caerostris extrusa</name>
    <name type="common">Bark spider</name>
    <name type="synonym">Caerostris bankana</name>
    <dbReference type="NCBI Taxonomy" id="172846"/>
    <lineage>
        <taxon>Eukaryota</taxon>
        <taxon>Metazoa</taxon>
        <taxon>Ecdysozoa</taxon>
        <taxon>Arthropoda</taxon>
        <taxon>Chelicerata</taxon>
        <taxon>Arachnida</taxon>
        <taxon>Araneae</taxon>
        <taxon>Araneomorphae</taxon>
        <taxon>Entelegynae</taxon>
        <taxon>Araneoidea</taxon>
        <taxon>Araneidae</taxon>
        <taxon>Caerostris</taxon>
    </lineage>
</organism>